<evidence type="ECO:0000313" key="1">
    <source>
        <dbReference type="EMBL" id="UOQ69005.1"/>
    </source>
</evidence>
<dbReference type="RefSeq" id="WP_245126757.1">
    <property type="nucleotide sequence ID" value="NZ_CP095064.1"/>
</dbReference>
<reference evidence="1" key="1">
    <citation type="submission" date="2022-04" db="EMBL/GenBank/DDBJ databases">
        <title>Hymenobacter sp. isolated from the air.</title>
        <authorList>
            <person name="Won M."/>
            <person name="Lee C.-M."/>
            <person name="Woen H.-Y."/>
            <person name="Kwon S.-W."/>
        </authorList>
    </citation>
    <scope>NUCLEOTIDE SEQUENCE</scope>
    <source>
        <strain evidence="1">5420S-77</strain>
        <plasmid evidence="1">unnamed3</plasmid>
    </source>
</reference>
<proteinExistence type="predicted"/>
<organism evidence="1 2">
    <name type="scientific">Hymenobacter volaticus</name>
    <dbReference type="NCBI Taxonomy" id="2932254"/>
    <lineage>
        <taxon>Bacteria</taxon>
        <taxon>Pseudomonadati</taxon>
        <taxon>Bacteroidota</taxon>
        <taxon>Cytophagia</taxon>
        <taxon>Cytophagales</taxon>
        <taxon>Hymenobacteraceae</taxon>
        <taxon>Hymenobacter</taxon>
    </lineage>
</organism>
<evidence type="ECO:0008006" key="3">
    <source>
        <dbReference type="Google" id="ProtNLM"/>
    </source>
</evidence>
<geneLocation type="plasmid" evidence="1 2">
    <name>unnamed3</name>
</geneLocation>
<evidence type="ECO:0000313" key="2">
    <source>
        <dbReference type="Proteomes" id="UP000830401"/>
    </source>
</evidence>
<name>A0ABY4GDZ3_9BACT</name>
<dbReference type="Proteomes" id="UP000830401">
    <property type="component" value="Plasmid unnamed3"/>
</dbReference>
<dbReference type="Gene3D" id="3.40.50.150">
    <property type="entry name" value="Vaccinia Virus protein VP39"/>
    <property type="match status" value="1"/>
</dbReference>
<dbReference type="EMBL" id="CP095064">
    <property type="protein sequence ID" value="UOQ69005.1"/>
    <property type="molecule type" value="Genomic_DNA"/>
</dbReference>
<accession>A0ABY4GDZ3</accession>
<keyword evidence="1" id="KW-0614">Plasmid</keyword>
<protein>
    <recommendedName>
        <fullName evidence="3">Class I SAM-dependent methyltransferase</fullName>
    </recommendedName>
</protein>
<dbReference type="SUPFAM" id="SSF53335">
    <property type="entry name" value="S-adenosyl-L-methionine-dependent methyltransferases"/>
    <property type="match status" value="1"/>
</dbReference>
<gene>
    <name evidence="1" type="ORF">MUN86_26230</name>
</gene>
<sequence>MVSCDNALPHLLTDEAVLAALRAMWACLAPGGGCVVSIRDYAAEPRGRNLVKLHGVREESGKRYLLFQVWDFEGEHYDFSFYLVEEDLLTHTGQTHLLRSRYYALSVAKLGALLREAGFQAVRLVEGAFSSPCSSAPNLGGKKQRI</sequence>
<dbReference type="InterPro" id="IPR029063">
    <property type="entry name" value="SAM-dependent_MTases_sf"/>
</dbReference>
<keyword evidence="2" id="KW-1185">Reference proteome</keyword>